<feature type="domain" description="HTH araC/xylS-type" evidence="9">
    <location>
        <begin position="359"/>
        <end position="457"/>
    </location>
</feature>
<evidence type="ECO:0000256" key="2">
    <source>
        <dbReference type="ARBA" id="ARBA00022490"/>
    </source>
</evidence>
<keyword evidence="7" id="KW-0804">Transcription</keyword>
<dbReference type="PROSITE" id="PS50110">
    <property type="entry name" value="RESPONSE_REGULATORY"/>
    <property type="match status" value="1"/>
</dbReference>
<dbReference type="Gene3D" id="3.40.50.2300">
    <property type="match status" value="1"/>
</dbReference>
<dbReference type="PANTHER" id="PTHR42713:SF3">
    <property type="entry name" value="TRANSCRIPTIONAL REGULATORY PROTEIN HPTR"/>
    <property type="match status" value="1"/>
</dbReference>
<feature type="domain" description="Response regulatory" evidence="10">
    <location>
        <begin position="3"/>
        <end position="120"/>
    </location>
</feature>
<name>A0ABV8WYC9_9BACI</name>
<keyword evidence="3 8" id="KW-0597">Phosphoprotein</keyword>
<dbReference type="Pfam" id="PF00072">
    <property type="entry name" value="Response_reg"/>
    <property type="match status" value="1"/>
</dbReference>
<evidence type="ECO:0000256" key="8">
    <source>
        <dbReference type="PROSITE-ProRule" id="PRU00169"/>
    </source>
</evidence>
<accession>A0ABV8WYC9</accession>
<keyword evidence="6" id="KW-0238">DNA-binding</keyword>
<dbReference type="SMART" id="SM00448">
    <property type="entry name" value="REC"/>
    <property type="match status" value="1"/>
</dbReference>
<comment type="caution">
    <text evidence="11">The sequence shown here is derived from an EMBL/GenBank/DDBJ whole genome shotgun (WGS) entry which is preliminary data.</text>
</comment>
<gene>
    <name evidence="11" type="ORF">ACFOY7_08145</name>
</gene>
<dbReference type="InterPro" id="IPR018062">
    <property type="entry name" value="HTH_AraC-typ_CS"/>
</dbReference>
<dbReference type="RefSeq" id="WP_390251210.1">
    <property type="nucleotide sequence ID" value="NZ_JBHSDT010000004.1"/>
</dbReference>
<protein>
    <submittedName>
        <fullName evidence="11">Response regulator</fullName>
    </submittedName>
</protein>
<dbReference type="Gene3D" id="1.10.10.60">
    <property type="entry name" value="Homeodomain-like"/>
    <property type="match status" value="2"/>
</dbReference>
<evidence type="ECO:0000256" key="1">
    <source>
        <dbReference type="ARBA" id="ARBA00004496"/>
    </source>
</evidence>
<evidence type="ECO:0000256" key="6">
    <source>
        <dbReference type="ARBA" id="ARBA00023125"/>
    </source>
</evidence>
<dbReference type="SMART" id="SM00342">
    <property type="entry name" value="HTH_ARAC"/>
    <property type="match status" value="1"/>
</dbReference>
<dbReference type="PROSITE" id="PS01124">
    <property type="entry name" value="HTH_ARAC_FAMILY_2"/>
    <property type="match status" value="1"/>
</dbReference>
<dbReference type="PROSITE" id="PS00041">
    <property type="entry name" value="HTH_ARAC_FAMILY_1"/>
    <property type="match status" value="1"/>
</dbReference>
<evidence type="ECO:0000256" key="5">
    <source>
        <dbReference type="ARBA" id="ARBA00023015"/>
    </source>
</evidence>
<dbReference type="InterPro" id="IPR051552">
    <property type="entry name" value="HptR"/>
</dbReference>
<evidence type="ECO:0000256" key="3">
    <source>
        <dbReference type="ARBA" id="ARBA00022553"/>
    </source>
</evidence>
<evidence type="ECO:0000313" key="11">
    <source>
        <dbReference type="EMBL" id="MFC4403044.1"/>
    </source>
</evidence>
<dbReference type="InterPro" id="IPR009057">
    <property type="entry name" value="Homeodomain-like_sf"/>
</dbReference>
<dbReference type="PRINTS" id="PR00032">
    <property type="entry name" value="HTHARAC"/>
</dbReference>
<dbReference type="SUPFAM" id="SSF46689">
    <property type="entry name" value="Homeodomain-like"/>
    <property type="match status" value="2"/>
</dbReference>
<dbReference type="Pfam" id="PF12833">
    <property type="entry name" value="HTH_18"/>
    <property type="match status" value="1"/>
</dbReference>
<dbReference type="InterPro" id="IPR011006">
    <property type="entry name" value="CheY-like_superfamily"/>
</dbReference>
<dbReference type="PANTHER" id="PTHR42713">
    <property type="entry name" value="HISTIDINE KINASE-RELATED"/>
    <property type="match status" value="1"/>
</dbReference>
<sequence>MIKVLLVEDDKLVRKSLIASFNWKRFNMEVVGEAKNGEKAAEFLEKYNVDLLITDLAMPIMSGIELIRLVKDRYPGIFIVVLSLHRDFEYIQEAMRLGAIDYIAKVELDSDNMDQTLDRIKKRINEEVNKTQQPLIQNVSNGLIVIFEKLTDDNRKLLTTVLKEGEIIFLTSDVILIPLASDIEKKQSLQEMAAISGWDGALLIIEIENQSYTFKQLQQLVQQFKDSILFYETSPQKPFNSRKMEHMEMTVTDLQDGEVKNMKETLLSLKWIYSQKMLDDILYELKQMKLTKNKLNEILMMTVNECHRIFAEMLPVNLFLPETFKYWYEVEEWLTETKTNIYQTIHKKNISNETSKSILKSIHLIEKQLGENITATEISKQINMSRSYFCICFKQVTGVTFHEYVKVSRINKAKHYLENTLEKVSIVAEKVGYKDVKYFSKLFKQETGILPSEYRKKHKKE</sequence>
<keyword evidence="2" id="KW-0963">Cytoplasm</keyword>
<feature type="modified residue" description="4-aspartylphosphate" evidence="8">
    <location>
        <position position="55"/>
    </location>
</feature>
<evidence type="ECO:0000256" key="4">
    <source>
        <dbReference type="ARBA" id="ARBA00023012"/>
    </source>
</evidence>
<keyword evidence="4" id="KW-0902">Two-component regulatory system</keyword>
<dbReference type="Proteomes" id="UP001595882">
    <property type="component" value="Unassembled WGS sequence"/>
</dbReference>
<proteinExistence type="predicted"/>
<dbReference type="InterPro" id="IPR018060">
    <property type="entry name" value="HTH_AraC"/>
</dbReference>
<keyword evidence="5" id="KW-0805">Transcription regulation</keyword>
<evidence type="ECO:0000256" key="7">
    <source>
        <dbReference type="ARBA" id="ARBA00023163"/>
    </source>
</evidence>
<dbReference type="InterPro" id="IPR001789">
    <property type="entry name" value="Sig_transdc_resp-reg_receiver"/>
</dbReference>
<dbReference type="InterPro" id="IPR020449">
    <property type="entry name" value="Tscrpt_reg_AraC-type_HTH"/>
</dbReference>
<organism evidence="11 12">
    <name type="scientific">Gracilibacillus xinjiangensis</name>
    <dbReference type="NCBI Taxonomy" id="1193282"/>
    <lineage>
        <taxon>Bacteria</taxon>
        <taxon>Bacillati</taxon>
        <taxon>Bacillota</taxon>
        <taxon>Bacilli</taxon>
        <taxon>Bacillales</taxon>
        <taxon>Bacillaceae</taxon>
        <taxon>Gracilibacillus</taxon>
    </lineage>
</organism>
<dbReference type="CDD" id="cd17536">
    <property type="entry name" value="REC_YesN-like"/>
    <property type="match status" value="1"/>
</dbReference>
<evidence type="ECO:0000259" key="10">
    <source>
        <dbReference type="PROSITE" id="PS50110"/>
    </source>
</evidence>
<dbReference type="EMBL" id="JBHSDT010000004">
    <property type="protein sequence ID" value="MFC4403044.1"/>
    <property type="molecule type" value="Genomic_DNA"/>
</dbReference>
<keyword evidence="12" id="KW-1185">Reference proteome</keyword>
<reference evidence="12" key="1">
    <citation type="journal article" date="2019" name="Int. J. Syst. Evol. Microbiol.">
        <title>The Global Catalogue of Microorganisms (GCM) 10K type strain sequencing project: providing services to taxonomists for standard genome sequencing and annotation.</title>
        <authorList>
            <consortium name="The Broad Institute Genomics Platform"/>
            <consortium name="The Broad Institute Genome Sequencing Center for Infectious Disease"/>
            <person name="Wu L."/>
            <person name="Ma J."/>
        </authorList>
    </citation>
    <scope>NUCLEOTIDE SEQUENCE [LARGE SCALE GENOMIC DNA]</scope>
    <source>
        <strain evidence="12">CCUG 37865</strain>
    </source>
</reference>
<evidence type="ECO:0000313" key="12">
    <source>
        <dbReference type="Proteomes" id="UP001595882"/>
    </source>
</evidence>
<dbReference type="SUPFAM" id="SSF52172">
    <property type="entry name" value="CheY-like"/>
    <property type="match status" value="1"/>
</dbReference>
<comment type="subcellular location">
    <subcellularLocation>
        <location evidence="1">Cytoplasm</location>
    </subcellularLocation>
</comment>
<evidence type="ECO:0000259" key="9">
    <source>
        <dbReference type="PROSITE" id="PS01124"/>
    </source>
</evidence>